<keyword evidence="1" id="KW-0472">Membrane</keyword>
<feature type="transmembrane region" description="Helical" evidence="1">
    <location>
        <begin position="96"/>
        <end position="116"/>
    </location>
</feature>
<feature type="transmembrane region" description="Helical" evidence="1">
    <location>
        <begin position="52"/>
        <end position="84"/>
    </location>
</feature>
<dbReference type="Proteomes" id="UP000290013">
    <property type="component" value="Chromosome"/>
</dbReference>
<gene>
    <name evidence="2" type="ORF">NCTC12078_02937</name>
</gene>
<dbReference type="RefSeq" id="WP_130915023.1">
    <property type="nucleotide sequence ID" value="NZ_LR215974.1"/>
</dbReference>
<organism evidence="2 3">
    <name type="scientific">Chryseobacterium taihuense</name>
    <dbReference type="NCBI Taxonomy" id="1141221"/>
    <lineage>
        <taxon>Bacteria</taxon>
        <taxon>Pseudomonadati</taxon>
        <taxon>Bacteroidota</taxon>
        <taxon>Flavobacteriia</taxon>
        <taxon>Flavobacteriales</taxon>
        <taxon>Weeksellaceae</taxon>
        <taxon>Chryseobacterium group</taxon>
        <taxon>Chryseobacterium</taxon>
    </lineage>
</organism>
<feature type="transmembrane region" description="Helical" evidence="1">
    <location>
        <begin position="301"/>
        <end position="322"/>
    </location>
</feature>
<feature type="transmembrane region" description="Helical" evidence="1">
    <location>
        <begin position="338"/>
        <end position="360"/>
    </location>
</feature>
<feature type="transmembrane region" description="Helical" evidence="1">
    <location>
        <begin position="12"/>
        <end position="40"/>
    </location>
</feature>
<dbReference type="EMBL" id="LR215974">
    <property type="protein sequence ID" value="VFB04889.1"/>
    <property type="molecule type" value="Genomic_DNA"/>
</dbReference>
<evidence type="ECO:0000313" key="2">
    <source>
        <dbReference type="EMBL" id="VFB04889.1"/>
    </source>
</evidence>
<dbReference type="InterPro" id="IPR025291">
    <property type="entry name" value="DUF4153"/>
</dbReference>
<accession>A0A4U8WQT6</accession>
<keyword evidence="1" id="KW-1133">Transmembrane helix</keyword>
<dbReference type="AlphaFoldDB" id="A0A4U8WQT6"/>
<protein>
    <submittedName>
        <fullName evidence="2">Uncharacterized protein</fullName>
    </submittedName>
</protein>
<dbReference type="Pfam" id="PF13687">
    <property type="entry name" value="DUF4153"/>
    <property type="match status" value="1"/>
</dbReference>
<feature type="transmembrane region" description="Helical" evidence="1">
    <location>
        <begin position="128"/>
        <end position="150"/>
    </location>
</feature>
<evidence type="ECO:0000313" key="3">
    <source>
        <dbReference type="Proteomes" id="UP000290013"/>
    </source>
</evidence>
<sequence>MKTHHYIFISTVLFVILFYNESIGLNLGILGICYSVFTIIKTPGRNHSKIFLLLFVTSILSSLAFAWFVDFASFLALILSLLLLSFKAKNKRMKSLFLLPVFVVNVFTFFCRVFSLDEWLPKQNTSELWKKIFAFVLIPLILVTVFFGIYSVGSSHFANIFKDVELDVNLFQIFALGALGFFIAFNYFNFAVEKFLYKQNCLLSNDFQEKHKIPKPTYSFLDLNTERLSGIISLISLNILLIFFIITYNYEQFYEIVKTPNQLSEETHERVNAVILSIMMAILVIMFYFKSNFNFDPEAGLLKIFAKIWLLLNAVLIFSAILKNTEYISNYGFTYKRLGVYAFLLLSLIGLTLTFIKIQYRKTNAFLFNSMSWSFYGIILVCSFVNWGGVITSQNMKRKDFAVNYHLNSINFSEKQLLKYAEDHNDTLLKNKISERAREHQSATFLSQKLYYKTLR</sequence>
<name>A0A4U8WQT6_9FLAO</name>
<feature type="transmembrane region" description="Helical" evidence="1">
    <location>
        <begin position="228"/>
        <end position="250"/>
    </location>
</feature>
<dbReference type="KEGG" id="ctai:NCTC12078_02937"/>
<feature type="transmembrane region" description="Helical" evidence="1">
    <location>
        <begin position="372"/>
        <end position="391"/>
    </location>
</feature>
<evidence type="ECO:0000256" key="1">
    <source>
        <dbReference type="SAM" id="Phobius"/>
    </source>
</evidence>
<proteinExistence type="predicted"/>
<keyword evidence="1" id="KW-0812">Transmembrane</keyword>
<reference evidence="2 3" key="1">
    <citation type="submission" date="2019-02" db="EMBL/GenBank/DDBJ databases">
        <authorList>
            <consortium name="Pathogen Informatics"/>
        </authorList>
    </citation>
    <scope>NUCLEOTIDE SEQUENCE [LARGE SCALE GENOMIC DNA]</scope>
    <source>
        <strain evidence="2 3">3012STDY6944375</strain>
    </source>
</reference>
<feature type="transmembrane region" description="Helical" evidence="1">
    <location>
        <begin position="271"/>
        <end position="289"/>
    </location>
</feature>
<feature type="transmembrane region" description="Helical" evidence="1">
    <location>
        <begin position="170"/>
        <end position="188"/>
    </location>
</feature>